<protein>
    <recommendedName>
        <fullName evidence="4">Adhesin domain-containing protein</fullName>
    </recommendedName>
</protein>
<evidence type="ECO:0000313" key="2">
    <source>
        <dbReference type="EMBL" id="MFD2572430.1"/>
    </source>
</evidence>
<dbReference type="Proteomes" id="UP001597469">
    <property type="component" value="Unassembled WGS sequence"/>
</dbReference>
<reference evidence="3" key="1">
    <citation type="journal article" date="2019" name="Int. J. Syst. Evol. Microbiol.">
        <title>The Global Catalogue of Microorganisms (GCM) 10K type strain sequencing project: providing services to taxonomists for standard genome sequencing and annotation.</title>
        <authorList>
            <consortium name="The Broad Institute Genomics Platform"/>
            <consortium name="The Broad Institute Genome Sequencing Center for Infectious Disease"/>
            <person name="Wu L."/>
            <person name="Ma J."/>
        </authorList>
    </citation>
    <scope>NUCLEOTIDE SEQUENCE [LARGE SCALE GENOMIC DNA]</scope>
    <source>
        <strain evidence="3">KCTC 42805</strain>
    </source>
</reference>
<sequence length="351" mass="39145">MKTLCSFLLCLLPMFAWAEEPTEFGMIERKKTIIKMFDVDAKDNLVVDNQFGQVLVNLWDKNEIRVKITIAANSDSDERVQRFLDAVSIEEKRTGNQILIRTHFSQSTSSNWNVNSWKNDSERNFVKINYEVTMPKQNALSVRNKLGNISIPTFHAALTVHNRYGNFNADELTGAQNDIDVAYGKATIRSLNQGKLDIAYATLELEKANMLTLSNKFGKMNIGDVGKLNADINYSGAKIGTLRESARVNLDFSGGFRIDQLAKTADAVDIIASYSSVALPIAEASDCDFNVTVSYGGFNYPRSNTLQFRSQPDNNNDPVKVRTKKQYSGKFGDGTGPKIRVVSSFGSVNFR</sequence>
<proteinExistence type="predicted"/>
<organism evidence="2 3">
    <name type="scientific">Spirosoma soli</name>
    <dbReference type="NCBI Taxonomy" id="1770529"/>
    <lineage>
        <taxon>Bacteria</taxon>
        <taxon>Pseudomonadati</taxon>
        <taxon>Bacteroidota</taxon>
        <taxon>Cytophagia</taxon>
        <taxon>Cytophagales</taxon>
        <taxon>Cytophagaceae</taxon>
        <taxon>Spirosoma</taxon>
    </lineage>
</organism>
<feature type="chain" id="PRO_5047148521" description="Adhesin domain-containing protein" evidence="1">
    <location>
        <begin position="19"/>
        <end position="351"/>
    </location>
</feature>
<evidence type="ECO:0000313" key="3">
    <source>
        <dbReference type="Proteomes" id="UP001597469"/>
    </source>
</evidence>
<accession>A0ABW5M627</accession>
<evidence type="ECO:0000256" key="1">
    <source>
        <dbReference type="SAM" id="SignalP"/>
    </source>
</evidence>
<dbReference type="EMBL" id="JBHULN010000010">
    <property type="protein sequence ID" value="MFD2572430.1"/>
    <property type="molecule type" value="Genomic_DNA"/>
</dbReference>
<name>A0ABW5M627_9BACT</name>
<dbReference type="RefSeq" id="WP_381524817.1">
    <property type="nucleotide sequence ID" value="NZ_JBHULN010000010.1"/>
</dbReference>
<comment type="caution">
    <text evidence="2">The sequence shown here is derived from an EMBL/GenBank/DDBJ whole genome shotgun (WGS) entry which is preliminary data.</text>
</comment>
<evidence type="ECO:0008006" key="4">
    <source>
        <dbReference type="Google" id="ProtNLM"/>
    </source>
</evidence>
<gene>
    <name evidence="2" type="ORF">ACFSUS_17455</name>
</gene>
<feature type="signal peptide" evidence="1">
    <location>
        <begin position="1"/>
        <end position="18"/>
    </location>
</feature>
<keyword evidence="1" id="KW-0732">Signal</keyword>
<keyword evidence="3" id="KW-1185">Reference proteome</keyword>